<dbReference type="Gene3D" id="1.10.10.10">
    <property type="entry name" value="Winged helix-like DNA-binding domain superfamily/Winged helix DNA-binding domain"/>
    <property type="match status" value="1"/>
</dbReference>
<dbReference type="InterPro" id="IPR036390">
    <property type="entry name" value="WH_DNA-bd_sf"/>
</dbReference>
<evidence type="ECO:0000313" key="5">
    <source>
        <dbReference type="Proteomes" id="UP000279029"/>
    </source>
</evidence>
<dbReference type="Proteomes" id="UP000279029">
    <property type="component" value="Chromosome"/>
</dbReference>
<dbReference type="EMBL" id="LR130778">
    <property type="protein sequence ID" value="VDN46581.1"/>
    <property type="molecule type" value="Genomic_DNA"/>
</dbReference>
<dbReference type="GO" id="GO:0003700">
    <property type="term" value="F:DNA-binding transcription factor activity"/>
    <property type="evidence" value="ECO:0007669"/>
    <property type="project" value="InterPro"/>
</dbReference>
<dbReference type="InterPro" id="IPR014036">
    <property type="entry name" value="DeoR-like_C"/>
</dbReference>
<dbReference type="KEGG" id="cbar:PATL70BA_0714"/>
<protein>
    <recommendedName>
        <fullName evidence="3">HTH deoR-type domain-containing protein</fullName>
    </recommendedName>
</protein>
<dbReference type="Pfam" id="PF00455">
    <property type="entry name" value="DeoRC"/>
    <property type="match status" value="1"/>
</dbReference>
<gene>
    <name evidence="4" type="ORF">PATL70BA_0714</name>
</gene>
<dbReference type="PRINTS" id="PR00037">
    <property type="entry name" value="HTHLACR"/>
</dbReference>
<dbReference type="AlphaFoldDB" id="A0A3P7PTL6"/>
<dbReference type="SMART" id="SM00420">
    <property type="entry name" value="HTH_DEOR"/>
    <property type="match status" value="1"/>
</dbReference>
<keyword evidence="2" id="KW-0804">Transcription</keyword>
<reference evidence="4 5" key="1">
    <citation type="submission" date="2018-09" db="EMBL/GenBank/DDBJ databases">
        <authorList>
            <person name="Postec A."/>
        </authorList>
    </citation>
    <scope>NUCLEOTIDE SEQUENCE [LARGE SCALE GENOMIC DNA]</scope>
    <source>
        <strain evidence="4">70B-A</strain>
    </source>
</reference>
<dbReference type="SUPFAM" id="SSF100950">
    <property type="entry name" value="NagB/RpiA/CoA transferase-like"/>
    <property type="match status" value="1"/>
</dbReference>
<dbReference type="PANTHER" id="PTHR30363">
    <property type="entry name" value="HTH-TYPE TRANSCRIPTIONAL REGULATOR SRLR-RELATED"/>
    <property type="match status" value="1"/>
</dbReference>
<organism evidence="4 5">
    <name type="scientific">Petrocella atlantisensis</name>
    <dbReference type="NCBI Taxonomy" id="2173034"/>
    <lineage>
        <taxon>Bacteria</taxon>
        <taxon>Bacillati</taxon>
        <taxon>Bacillota</taxon>
        <taxon>Clostridia</taxon>
        <taxon>Lachnospirales</taxon>
        <taxon>Vallitaleaceae</taxon>
        <taxon>Petrocella</taxon>
    </lineage>
</organism>
<dbReference type="InterPro" id="IPR037171">
    <property type="entry name" value="NagB/RpiA_transferase-like"/>
</dbReference>
<feature type="domain" description="HTH deoR-type" evidence="3">
    <location>
        <begin position="3"/>
        <end position="58"/>
    </location>
</feature>
<dbReference type="InterPro" id="IPR036388">
    <property type="entry name" value="WH-like_DNA-bd_sf"/>
</dbReference>
<accession>A0A3P7PTL6</accession>
<name>A0A3P7PTL6_9FIRM</name>
<dbReference type="InterPro" id="IPR001034">
    <property type="entry name" value="DeoR_HTH"/>
</dbReference>
<keyword evidence="1" id="KW-0805">Transcription regulation</keyword>
<dbReference type="SMART" id="SM01134">
    <property type="entry name" value="DeoRC"/>
    <property type="match status" value="1"/>
</dbReference>
<evidence type="ECO:0000256" key="1">
    <source>
        <dbReference type="ARBA" id="ARBA00023015"/>
    </source>
</evidence>
<keyword evidence="5" id="KW-1185">Reference proteome</keyword>
<proteinExistence type="predicted"/>
<evidence type="ECO:0000256" key="2">
    <source>
        <dbReference type="ARBA" id="ARBA00023163"/>
    </source>
</evidence>
<dbReference type="InterPro" id="IPR050313">
    <property type="entry name" value="Carb_Metab_HTH_regulators"/>
</dbReference>
<dbReference type="PANTHER" id="PTHR30363:SF44">
    <property type="entry name" value="AGA OPERON TRANSCRIPTIONAL REPRESSOR-RELATED"/>
    <property type="match status" value="1"/>
</dbReference>
<evidence type="ECO:0000313" key="4">
    <source>
        <dbReference type="EMBL" id="VDN46581.1"/>
    </source>
</evidence>
<dbReference type="Pfam" id="PF08220">
    <property type="entry name" value="HTH_DeoR"/>
    <property type="match status" value="1"/>
</dbReference>
<dbReference type="SUPFAM" id="SSF46785">
    <property type="entry name" value="Winged helix' DNA-binding domain"/>
    <property type="match status" value="1"/>
</dbReference>
<dbReference type="OrthoDB" id="9797223at2"/>
<dbReference type="RefSeq" id="WP_125136065.1">
    <property type="nucleotide sequence ID" value="NZ_LR130778.1"/>
</dbReference>
<evidence type="ECO:0000259" key="3">
    <source>
        <dbReference type="PROSITE" id="PS51000"/>
    </source>
</evidence>
<dbReference type="PROSITE" id="PS51000">
    <property type="entry name" value="HTH_DEOR_2"/>
    <property type="match status" value="1"/>
</dbReference>
<sequence>MDQIERRQDIMKEIKKNGAVKVKELAKAYSVGEATIRRDLKQLAEEDRLVVTYGGAYLREIPNDIAYKNRVQWVNKNPAAKYPGESNSNHRCRLQHSTMIKGQGQEQVIREIIIEDSILKDRYNKIVGEAYNYIQDGDTIAVGNGTLSALLLQKIDSKLRINLITPSLTNALIASDKPFIKIHVPGGILDNDNKILTGSQMELFIRQFNIDKVFVEPEGISKTEGITFSDYEELKATSLMIEQGKTKILLVESSKMNTSSFAKLELWQSFDSLITDTKPDDEHCKFLDIQGIKLIC</sequence>